<reference evidence="3 4" key="1">
    <citation type="journal article" date="2021" name="Nat. Commun.">
        <title>Isolation of a member of the candidate phylum Atribacteria reveals a unique cell membrane structure.</title>
        <authorList>
            <person name="Taiki K."/>
            <person name="Nobu M.K."/>
            <person name="Kusada H."/>
            <person name="Meng X.-Y."/>
            <person name="Hosoki N."/>
            <person name="Uematsu K."/>
            <person name="Yoshioka H."/>
            <person name="Kamagata Y."/>
            <person name="Tamaki H."/>
        </authorList>
    </citation>
    <scope>NUCLEOTIDE SEQUENCE [LARGE SCALE GENOMIC DNA]</scope>
    <source>
        <strain evidence="3 4">RT761</strain>
    </source>
</reference>
<dbReference type="GO" id="GO:0046872">
    <property type="term" value="F:metal ion binding"/>
    <property type="evidence" value="ECO:0007669"/>
    <property type="project" value="UniProtKB-KW"/>
</dbReference>
<dbReference type="EMBL" id="CP065383">
    <property type="protein sequence ID" value="QPM67843.1"/>
    <property type="molecule type" value="Genomic_DNA"/>
</dbReference>
<evidence type="ECO:0000313" key="4">
    <source>
        <dbReference type="Proteomes" id="UP000594463"/>
    </source>
</evidence>
<dbReference type="EC" id="4.4.1.3" evidence="3"/>
<evidence type="ECO:0000259" key="2">
    <source>
        <dbReference type="Pfam" id="PF07883"/>
    </source>
</evidence>
<gene>
    <name evidence="3" type="primary">dddW</name>
    <name evidence="3" type="ORF">RT761_01056</name>
</gene>
<dbReference type="GO" id="GO:0047869">
    <property type="term" value="F:dimethylpropiothetin dethiomethylase activity"/>
    <property type="evidence" value="ECO:0007669"/>
    <property type="project" value="UniProtKB-EC"/>
</dbReference>
<keyword evidence="3" id="KW-0456">Lyase</keyword>
<dbReference type="PANTHER" id="PTHR35848:SF6">
    <property type="entry name" value="CUPIN TYPE-2 DOMAIN-CONTAINING PROTEIN"/>
    <property type="match status" value="1"/>
</dbReference>
<name>A0A7T1AKZ9_ATRLM</name>
<evidence type="ECO:0000256" key="1">
    <source>
        <dbReference type="ARBA" id="ARBA00022723"/>
    </source>
</evidence>
<organism evidence="3 4">
    <name type="scientific">Atribacter laminatus</name>
    <dbReference type="NCBI Taxonomy" id="2847778"/>
    <lineage>
        <taxon>Bacteria</taxon>
        <taxon>Pseudomonadati</taxon>
        <taxon>Atribacterota</taxon>
        <taxon>Atribacteria</taxon>
        <taxon>Atribacterales</taxon>
        <taxon>Atribacteraceae</taxon>
        <taxon>Atribacter</taxon>
    </lineage>
</organism>
<keyword evidence="4" id="KW-1185">Reference proteome</keyword>
<dbReference type="PANTHER" id="PTHR35848">
    <property type="entry name" value="OXALATE-BINDING PROTEIN"/>
    <property type="match status" value="1"/>
</dbReference>
<dbReference type="InterPro" id="IPR013096">
    <property type="entry name" value="Cupin_2"/>
</dbReference>
<accession>A0A7T1AKZ9</accession>
<dbReference type="KEGG" id="alam:RT761_01056"/>
<dbReference type="InterPro" id="IPR014710">
    <property type="entry name" value="RmlC-like_jellyroll"/>
</dbReference>
<keyword evidence="1" id="KW-0479">Metal-binding</keyword>
<dbReference type="Gene3D" id="2.60.120.10">
    <property type="entry name" value="Jelly Rolls"/>
    <property type="match status" value="1"/>
</dbReference>
<dbReference type="AlphaFoldDB" id="A0A7T1AKZ9"/>
<dbReference type="RefSeq" id="WP_218113021.1">
    <property type="nucleotide sequence ID" value="NZ_CP065383.1"/>
</dbReference>
<dbReference type="InterPro" id="IPR011051">
    <property type="entry name" value="RmlC_Cupin_sf"/>
</dbReference>
<feature type="domain" description="Cupin type-2" evidence="2">
    <location>
        <begin position="37"/>
        <end position="101"/>
    </location>
</feature>
<protein>
    <submittedName>
        <fullName evidence="3">Dimethlysulfonioproprionate lyase DddW</fullName>
        <ecNumber evidence="3">4.4.1.3</ecNumber>
    </submittedName>
</protein>
<dbReference type="InterPro" id="IPR051610">
    <property type="entry name" value="GPI/OXD"/>
</dbReference>
<dbReference type="Proteomes" id="UP000594463">
    <property type="component" value="Chromosome"/>
</dbReference>
<proteinExistence type="predicted"/>
<dbReference type="SUPFAM" id="SSF51182">
    <property type="entry name" value="RmlC-like cupins"/>
    <property type="match status" value="1"/>
</dbReference>
<sequence>MKILKLKEGKSFDMGKGKTINVLSPEIGSKYVTLNYSEFEPKQAFTQHIHKNSEDVIIILKGSGYIRVEGKDYEIKEGDVVYIPAGEMHGTIAGDEPMIAISCQAPPDMDLYTGVYNKK</sequence>
<evidence type="ECO:0000313" key="3">
    <source>
        <dbReference type="EMBL" id="QPM67843.1"/>
    </source>
</evidence>
<dbReference type="Pfam" id="PF07883">
    <property type="entry name" value="Cupin_2"/>
    <property type="match status" value="1"/>
</dbReference>